<evidence type="ECO:0000313" key="3">
    <source>
        <dbReference type="Proteomes" id="UP001529510"/>
    </source>
</evidence>
<feature type="region of interest" description="Disordered" evidence="1">
    <location>
        <begin position="1"/>
        <end position="70"/>
    </location>
</feature>
<comment type="caution">
    <text evidence="2">The sequence shown here is derived from an EMBL/GenBank/DDBJ whole genome shotgun (WGS) entry which is preliminary data.</text>
</comment>
<name>A0ABD0N8R3_CIRMR</name>
<dbReference type="Proteomes" id="UP001529510">
    <property type="component" value="Unassembled WGS sequence"/>
</dbReference>
<feature type="non-terminal residue" evidence="2">
    <location>
        <position position="70"/>
    </location>
</feature>
<dbReference type="EMBL" id="JAMKFB020000023">
    <property type="protein sequence ID" value="KAL0157929.1"/>
    <property type="molecule type" value="Genomic_DNA"/>
</dbReference>
<gene>
    <name evidence="2" type="ORF">M9458_046005</name>
</gene>
<sequence>HFHAAHVRTVGPAARPSYRRRSSLNAPFLDPRGHQRACTGKRPHFNSGGDEASLTPGCFSAPPPPTRPLP</sequence>
<feature type="non-terminal residue" evidence="2">
    <location>
        <position position="1"/>
    </location>
</feature>
<organism evidence="2 3">
    <name type="scientific">Cirrhinus mrigala</name>
    <name type="common">Mrigala</name>
    <dbReference type="NCBI Taxonomy" id="683832"/>
    <lineage>
        <taxon>Eukaryota</taxon>
        <taxon>Metazoa</taxon>
        <taxon>Chordata</taxon>
        <taxon>Craniata</taxon>
        <taxon>Vertebrata</taxon>
        <taxon>Euteleostomi</taxon>
        <taxon>Actinopterygii</taxon>
        <taxon>Neopterygii</taxon>
        <taxon>Teleostei</taxon>
        <taxon>Ostariophysi</taxon>
        <taxon>Cypriniformes</taxon>
        <taxon>Cyprinidae</taxon>
        <taxon>Labeoninae</taxon>
        <taxon>Labeonini</taxon>
        <taxon>Cirrhinus</taxon>
    </lineage>
</organism>
<reference evidence="2 3" key="1">
    <citation type="submission" date="2024-05" db="EMBL/GenBank/DDBJ databases">
        <title>Genome sequencing and assembly of Indian major carp, Cirrhinus mrigala (Hamilton, 1822).</title>
        <authorList>
            <person name="Mohindra V."/>
            <person name="Chowdhury L.M."/>
            <person name="Lal K."/>
            <person name="Jena J.K."/>
        </authorList>
    </citation>
    <scope>NUCLEOTIDE SEQUENCE [LARGE SCALE GENOMIC DNA]</scope>
    <source>
        <strain evidence="2">CM1030</strain>
        <tissue evidence="2">Blood</tissue>
    </source>
</reference>
<protein>
    <submittedName>
        <fullName evidence="2">Uncharacterized protein</fullName>
    </submittedName>
</protein>
<accession>A0ABD0N8R3</accession>
<dbReference type="AlphaFoldDB" id="A0ABD0N8R3"/>
<proteinExistence type="predicted"/>
<keyword evidence="3" id="KW-1185">Reference proteome</keyword>
<feature type="compositionally biased region" description="Pro residues" evidence="1">
    <location>
        <begin position="61"/>
        <end position="70"/>
    </location>
</feature>
<evidence type="ECO:0000313" key="2">
    <source>
        <dbReference type="EMBL" id="KAL0157929.1"/>
    </source>
</evidence>
<evidence type="ECO:0000256" key="1">
    <source>
        <dbReference type="SAM" id="MobiDB-lite"/>
    </source>
</evidence>